<keyword evidence="3" id="KW-1185">Reference proteome</keyword>
<evidence type="ECO:0000313" key="3">
    <source>
        <dbReference type="Proteomes" id="UP001233172"/>
    </source>
</evidence>
<name>A0AAD8B8S1_BIOPF</name>
<evidence type="ECO:0000313" key="2">
    <source>
        <dbReference type="EMBL" id="KAK0050185.1"/>
    </source>
</evidence>
<accession>A0AAD8B8S1</accession>
<reference evidence="2" key="1">
    <citation type="journal article" date="2023" name="PLoS Negl. Trop. Dis.">
        <title>A genome sequence for Biomphalaria pfeifferi, the major vector snail for the human-infecting parasite Schistosoma mansoni.</title>
        <authorList>
            <person name="Bu L."/>
            <person name="Lu L."/>
            <person name="Laidemitt M.R."/>
            <person name="Zhang S.M."/>
            <person name="Mutuku M."/>
            <person name="Mkoji G."/>
            <person name="Steinauer M."/>
            <person name="Loker E.S."/>
        </authorList>
    </citation>
    <scope>NUCLEOTIDE SEQUENCE</scope>
    <source>
        <strain evidence="2">KasaAsao</strain>
    </source>
</reference>
<organism evidence="2 3">
    <name type="scientific">Biomphalaria pfeifferi</name>
    <name type="common">Bloodfluke planorb</name>
    <name type="synonym">Freshwater snail</name>
    <dbReference type="NCBI Taxonomy" id="112525"/>
    <lineage>
        <taxon>Eukaryota</taxon>
        <taxon>Metazoa</taxon>
        <taxon>Spiralia</taxon>
        <taxon>Lophotrochozoa</taxon>
        <taxon>Mollusca</taxon>
        <taxon>Gastropoda</taxon>
        <taxon>Heterobranchia</taxon>
        <taxon>Euthyneura</taxon>
        <taxon>Panpulmonata</taxon>
        <taxon>Hygrophila</taxon>
        <taxon>Lymnaeoidea</taxon>
        <taxon>Planorbidae</taxon>
        <taxon>Biomphalaria</taxon>
    </lineage>
</organism>
<dbReference type="Proteomes" id="UP001233172">
    <property type="component" value="Unassembled WGS sequence"/>
</dbReference>
<dbReference type="AlphaFoldDB" id="A0AAD8B8S1"/>
<gene>
    <name evidence="2" type="ORF">Bpfe_020403</name>
</gene>
<reference evidence="2" key="2">
    <citation type="submission" date="2023-04" db="EMBL/GenBank/DDBJ databases">
        <authorList>
            <person name="Bu L."/>
            <person name="Lu L."/>
            <person name="Laidemitt M.R."/>
            <person name="Zhang S.M."/>
            <person name="Mutuku M."/>
            <person name="Mkoji G."/>
            <person name="Steinauer M."/>
            <person name="Loker E.S."/>
        </authorList>
    </citation>
    <scope>NUCLEOTIDE SEQUENCE</scope>
    <source>
        <strain evidence="2">KasaAsao</strain>
        <tissue evidence="2">Whole Snail</tissue>
    </source>
</reference>
<evidence type="ECO:0000256" key="1">
    <source>
        <dbReference type="SAM" id="MobiDB-lite"/>
    </source>
</evidence>
<proteinExistence type="predicted"/>
<dbReference type="EMBL" id="JASAOG010000117">
    <property type="protein sequence ID" value="KAK0050185.1"/>
    <property type="molecule type" value="Genomic_DNA"/>
</dbReference>
<feature type="region of interest" description="Disordered" evidence="1">
    <location>
        <begin position="76"/>
        <end position="100"/>
    </location>
</feature>
<comment type="caution">
    <text evidence="2">The sequence shown here is derived from an EMBL/GenBank/DDBJ whole genome shotgun (WGS) entry which is preliminary data.</text>
</comment>
<sequence length="111" mass="12355">MEVDRWEPQAAGRVFPTKPSALFSSGAAFSPVDQAFLEMMTWPFGTQREEIVSSTVSADPPDRRLSRELQVHIQTRCKQSPMRCDHPQLTVSGPGDNSLPDQVKDVFLLPA</sequence>
<protein>
    <submittedName>
        <fullName evidence="2">Uncharacterized protein</fullName>
    </submittedName>
</protein>